<feature type="transmembrane region" description="Helical" evidence="5">
    <location>
        <begin position="101"/>
        <end position="131"/>
    </location>
</feature>
<organism evidence="7 8">
    <name type="scientific">Ascaris lumbricoides</name>
    <name type="common">Giant roundworm</name>
    <dbReference type="NCBI Taxonomy" id="6252"/>
    <lineage>
        <taxon>Eukaryota</taxon>
        <taxon>Metazoa</taxon>
        <taxon>Ecdysozoa</taxon>
        <taxon>Nematoda</taxon>
        <taxon>Chromadorea</taxon>
        <taxon>Rhabditida</taxon>
        <taxon>Spirurina</taxon>
        <taxon>Ascaridomorpha</taxon>
        <taxon>Ascaridoidea</taxon>
        <taxon>Ascarididae</taxon>
        <taxon>Ascaris</taxon>
    </lineage>
</organism>
<dbReference type="GO" id="GO:0016020">
    <property type="term" value="C:membrane"/>
    <property type="evidence" value="ECO:0007669"/>
    <property type="project" value="UniProtKB-SubCell"/>
</dbReference>
<keyword evidence="2 5" id="KW-0812">Transmembrane</keyword>
<dbReference type="PANTHER" id="PTHR46641:SF1">
    <property type="entry name" value="G-PROTEIN COUPLED RECEPTORS FAMILY 1 PROFILE DOMAIN-CONTAINING PROTEIN"/>
    <property type="match status" value="1"/>
</dbReference>
<name>A0A0M3IN27_ASCLU</name>
<keyword evidence="4 5" id="KW-0472">Membrane</keyword>
<sequence length="245" mass="28442">MCKVIINFRYSTSNFNCSVWMTTGMSVHRYIGVCLPFKAASLLEQNRVRIFILSLLAFSVLFNTTRFFEVRVVNNCFRSNINEFIPVLNPSDLRLNATYRLIFFGWAYTILMFVVPFSILIVLNTQVLFAVRRSNRLHHRGAQDEAAKRAERKERQTSIMLVAIVLVFLSCNTLAFVVNILENVGYDNELYVSLVTYNNFLVIVNASCNIAIYMLFSDKYRLLLRHYLLCDWSREGEMLLSTTYA</sequence>
<keyword evidence="3 5" id="KW-1133">Transmembrane helix</keyword>
<dbReference type="InterPro" id="IPR017452">
    <property type="entry name" value="GPCR_Rhodpsn_7TM"/>
</dbReference>
<dbReference type="Pfam" id="PF00001">
    <property type="entry name" value="7tm_1"/>
    <property type="match status" value="1"/>
</dbReference>
<dbReference type="PRINTS" id="PR00237">
    <property type="entry name" value="GPCRRHODOPSN"/>
</dbReference>
<keyword evidence="7" id="KW-1185">Reference proteome</keyword>
<reference evidence="8" key="1">
    <citation type="submission" date="2017-02" db="UniProtKB">
        <authorList>
            <consortium name="WormBaseParasite"/>
        </authorList>
    </citation>
    <scope>IDENTIFICATION</scope>
</reference>
<dbReference type="PROSITE" id="PS50262">
    <property type="entry name" value="G_PROTEIN_RECEP_F1_2"/>
    <property type="match status" value="1"/>
</dbReference>
<evidence type="ECO:0000313" key="8">
    <source>
        <dbReference type="WBParaSite" id="ALUE_0002015501-mRNA-1"/>
    </source>
</evidence>
<evidence type="ECO:0000256" key="1">
    <source>
        <dbReference type="ARBA" id="ARBA00004370"/>
    </source>
</evidence>
<evidence type="ECO:0000256" key="4">
    <source>
        <dbReference type="ARBA" id="ARBA00023136"/>
    </source>
</evidence>
<dbReference type="Proteomes" id="UP000036681">
    <property type="component" value="Unplaced"/>
</dbReference>
<dbReference type="CDD" id="cd14978">
    <property type="entry name" value="7tmA_FMRFamide_R-like"/>
    <property type="match status" value="1"/>
</dbReference>
<dbReference type="Gene3D" id="1.20.1070.10">
    <property type="entry name" value="Rhodopsin 7-helix transmembrane proteins"/>
    <property type="match status" value="1"/>
</dbReference>
<dbReference type="AlphaFoldDB" id="A0A0M3IN27"/>
<dbReference type="InterPro" id="IPR052954">
    <property type="entry name" value="GPCR-Ligand_Int"/>
</dbReference>
<evidence type="ECO:0000313" key="7">
    <source>
        <dbReference type="Proteomes" id="UP000036681"/>
    </source>
</evidence>
<feature type="transmembrane region" description="Helical" evidence="5">
    <location>
        <begin position="48"/>
        <end position="68"/>
    </location>
</feature>
<feature type="domain" description="G-protein coupled receptors family 1 profile" evidence="6">
    <location>
        <begin position="18"/>
        <end position="213"/>
    </location>
</feature>
<dbReference type="GO" id="GO:0004930">
    <property type="term" value="F:G protein-coupled receptor activity"/>
    <property type="evidence" value="ECO:0007669"/>
    <property type="project" value="InterPro"/>
</dbReference>
<accession>A0A0M3IN27</accession>
<evidence type="ECO:0000256" key="5">
    <source>
        <dbReference type="SAM" id="Phobius"/>
    </source>
</evidence>
<proteinExistence type="predicted"/>
<protein>
    <submittedName>
        <fullName evidence="8">G_PROTEIN_RECEP_F1_2 domain-containing protein</fullName>
    </submittedName>
</protein>
<comment type="subcellular location">
    <subcellularLocation>
        <location evidence="1">Membrane</location>
    </subcellularLocation>
</comment>
<dbReference type="InterPro" id="IPR000276">
    <property type="entry name" value="GPCR_Rhodpsn"/>
</dbReference>
<dbReference type="PANTHER" id="PTHR46641">
    <property type="entry name" value="FMRFAMIDE RECEPTOR-RELATED"/>
    <property type="match status" value="1"/>
</dbReference>
<dbReference type="WBParaSite" id="ALUE_0002015501-mRNA-1">
    <property type="protein sequence ID" value="ALUE_0002015501-mRNA-1"/>
    <property type="gene ID" value="ALUE_0002015501"/>
</dbReference>
<evidence type="ECO:0000259" key="6">
    <source>
        <dbReference type="PROSITE" id="PS50262"/>
    </source>
</evidence>
<feature type="transmembrane region" description="Helical" evidence="5">
    <location>
        <begin position="190"/>
        <end position="216"/>
    </location>
</feature>
<evidence type="ECO:0000256" key="2">
    <source>
        <dbReference type="ARBA" id="ARBA00022692"/>
    </source>
</evidence>
<evidence type="ECO:0000256" key="3">
    <source>
        <dbReference type="ARBA" id="ARBA00022989"/>
    </source>
</evidence>
<feature type="transmembrane region" description="Helical" evidence="5">
    <location>
        <begin position="158"/>
        <end position="178"/>
    </location>
</feature>
<dbReference type="SUPFAM" id="SSF81321">
    <property type="entry name" value="Family A G protein-coupled receptor-like"/>
    <property type="match status" value="1"/>
</dbReference>